<dbReference type="AlphaFoldDB" id="A0A3B0WVN7"/>
<feature type="domain" description="Cytochrome c" evidence="8">
    <location>
        <begin position="222"/>
        <end position="329"/>
    </location>
</feature>
<dbReference type="PIRSF" id="PIRSF000294">
    <property type="entry name" value="Cytochrome-c_peroxidase"/>
    <property type="match status" value="1"/>
</dbReference>
<dbReference type="GO" id="GO:0046872">
    <property type="term" value="F:metal ion binding"/>
    <property type="evidence" value="ECO:0007669"/>
    <property type="project" value="UniProtKB-KW"/>
</dbReference>
<protein>
    <submittedName>
        <fullName evidence="9">Cytochrome c551 peroxidase</fullName>
        <ecNumber evidence="9">1.11.1.5</ecNumber>
    </submittedName>
</protein>
<dbReference type="PANTHER" id="PTHR30600:SF7">
    <property type="entry name" value="CYTOCHROME C PEROXIDASE-RELATED"/>
    <property type="match status" value="1"/>
</dbReference>
<name>A0A3B0WVN7_9ZZZZ</name>
<dbReference type="SUPFAM" id="SSF46626">
    <property type="entry name" value="Cytochrome c"/>
    <property type="match status" value="2"/>
</dbReference>
<evidence type="ECO:0000259" key="8">
    <source>
        <dbReference type="PROSITE" id="PS51007"/>
    </source>
</evidence>
<organism evidence="9">
    <name type="scientific">hydrothermal vent metagenome</name>
    <dbReference type="NCBI Taxonomy" id="652676"/>
    <lineage>
        <taxon>unclassified sequences</taxon>
        <taxon>metagenomes</taxon>
        <taxon>ecological metagenomes</taxon>
    </lineage>
</organism>
<accession>A0A3B0WVN7</accession>
<dbReference type="InterPro" id="IPR036909">
    <property type="entry name" value="Cyt_c-like_dom_sf"/>
</dbReference>
<dbReference type="Gene3D" id="1.10.760.10">
    <property type="entry name" value="Cytochrome c-like domain"/>
    <property type="match status" value="2"/>
</dbReference>
<evidence type="ECO:0000256" key="5">
    <source>
        <dbReference type="ARBA" id="ARBA00022764"/>
    </source>
</evidence>
<evidence type="ECO:0000256" key="3">
    <source>
        <dbReference type="ARBA" id="ARBA00022723"/>
    </source>
</evidence>
<gene>
    <name evidence="9" type="ORF">MNBD_GAMMA03-963</name>
</gene>
<dbReference type="InterPro" id="IPR051395">
    <property type="entry name" value="Cytochrome_c_Peroxidase/MauG"/>
</dbReference>
<evidence type="ECO:0000256" key="4">
    <source>
        <dbReference type="ARBA" id="ARBA00022729"/>
    </source>
</evidence>
<dbReference type="PANTHER" id="PTHR30600">
    <property type="entry name" value="CYTOCHROME C PEROXIDASE-RELATED"/>
    <property type="match status" value="1"/>
</dbReference>
<sequence length="337" mass="37976">MTRTTKILVSIAILALVTILLNTAQYTRPYAPSVQFSKQLFLTEYSNTQEPIYPIPDSLTLNPLKVRLGEKLFHDVNLSKNNTLSCASCHDLHKGGTDNLELPVTAIQQRAKNPSQHLFNTPSVFNATFNFVQTWEGQVKTLEQHIAIPLFNDFEMGNENWNQILDYLNKIPEYTLLFSQLYPVPISGEAVTDAIAEFEHSLITPNSRFDRYLKGDRHALTAHELDGYQLFKERGCSTCHHGVNIGSSMFQKSGVFKPMFVTNNNHSQEDQKLLKVPSLRNIALTAPYFHDGSVDNLEEAIDIMAKHQLGISLSSIENDKIHAFLNTLTGLYKGKPL</sequence>
<evidence type="ECO:0000256" key="6">
    <source>
        <dbReference type="ARBA" id="ARBA00023002"/>
    </source>
</evidence>
<evidence type="ECO:0000313" key="9">
    <source>
        <dbReference type="EMBL" id="VAW48406.1"/>
    </source>
</evidence>
<dbReference type="EC" id="1.11.1.5" evidence="9"/>
<comment type="subcellular location">
    <subcellularLocation>
        <location evidence="1">Periplasm</location>
    </subcellularLocation>
</comment>
<evidence type="ECO:0000256" key="2">
    <source>
        <dbReference type="ARBA" id="ARBA00022617"/>
    </source>
</evidence>
<keyword evidence="2" id="KW-0349">Heme</keyword>
<dbReference type="InterPro" id="IPR004852">
    <property type="entry name" value="Di-haem_cyt_c_peroxidsae"/>
</dbReference>
<keyword evidence="9" id="KW-0575">Peroxidase</keyword>
<dbReference type="GO" id="GO:0004130">
    <property type="term" value="F:cytochrome-c peroxidase activity"/>
    <property type="evidence" value="ECO:0007669"/>
    <property type="project" value="UniProtKB-EC"/>
</dbReference>
<evidence type="ECO:0000256" key="1">
    <source>
        <dbReference type="ARBA" id="ARBA00004418"/>
    </source>
</evidence>
<keyword evidence="3" id="KW-0479">Metal-binding</keyword>
<dbReference type="PROSITE" id="PS51007">
    <property type="entry name" value="CYTC"/>
    <property type="match status" value="2"/>
</dbReference>
<proteinExistence type="predicted"/>
<dbReference type="GO" id="GO:0009055">
    <property type="term" value="F:electron transfer activity"/>
    <property type="evidence" value="ECO:0007669"/>
    <property type="project" value="InterPro"/>
</dbReference>
<evidence type="ECO:0000256" key="7">
    <source>
        <dbReference type="ARBA" id="ARBA00023004"/>
    </source>
</evidence>
<reference evidence="9" key="1">
    <citation type="submission" date="2018-06" db="EMBL/GenBank/DDBJ databases">
        <authorList>
            <person name="Zhirakovskaya E."/>
        </authorList>
    </citation>
    <scope>NUCLEOTIDE SEQUENCE</scope>
</reference>
<dbReference type="GO" id="GO:0042597">
    <property type="term" value="C:periplasmic space"/>
    <property type="evidence" value="ECO:0007669"/>
    <property type="project" value="UniProtKB-SubCell"/>
</dbReference>
<dbReference type="InterPro" id="IPR009056">
    <property type="entry name" value="Cyt_c-like_dom"/>
</dbReference>
<dbReference type="InterPro" id="IPR026259">
    <property type="entry name" value="MauG/Cytc_peroxidase"/>
</dbReference>
<dbReference type="GO" id="GO:0020037">
    <property type="term" value="F:heme binding"/>
    <property type="evidence" value="ECO:0007669"/>
    <property type="project" value="InterPro"/>
</dbReference>
<dbReference type="EMBL" id="UOFC01000206">
    <property type="protein sequence ID" value="VAW48406.1"/>
    <property type="molecule type" value="Genomic_DNA"/>
</dbReference>
<feature type="domain" description="Cytochrome c" evidence="8">
    <location>
        <begin position="64"/>
        <end position="172"/>
    </location>
</feature>
<keyword evidence="5" id="KW-0574">Periplasm</keyword>
<keyword evidence="7" id="KW-0408">Iron</keyword>
<keyword evidence="4" id="KW-0732">Signal</keyword>
<dbReference type="Pfam" id="PF03150">
    <property type="entry name" value="CCP_MauG"/>
    <property type="match status" value="1"/>
</dbReference>
<keyword evidence="6 9" id="KW-0560">Oxidoreductase</keyword>